<dbReference type="Pfam" id="PF26639">
    <property type="entry name" value="Het-6_barrel"/>
    <property type="match status" value="1"/>
</dbReference>
<dbReference type="Proteomes" id="UP000800035">
    <property type="component" value="Unassembled WGS sequence"/>
</dbReference>
<keyword evidence="3" id="KW-1185">Reference proteome</keyword>
<dbReference type="InterPro" id="IPR010730">
    <property type="entry name" value="HET"/>
</dbReference>
<gene>
    <name evidence="2" type="ORF">CC80DRAFT_227758</name>
</gene>
<reference evidence="2" key="1">
    <citation type="journal article" date="2020" name="Stud. Mycol.">
        <title>101 Dothideomycetes genomes: a test case for predicting lifestyles and emergence of pathogens.</title>
        <authorList>
            <person name="Haridas S."/>
            <person name="Albert R."/>
            <person name="Binder M."/>
            <person name="Bloem J."/>
            <person name="Labutti K."/>
            <person name="Salamov A."/>
            <person name="Andreopoulos B."/>
            <person name="Baker S."/>
            <person name="Barry K."/>
            <person name="Bills G."/>
            <person name="Bluhm B."/>
            <person name="Cannon C."/>
            <person name="Castanera R."/>
            <person name="Culley D."/>
            <person name="Daum C."/>
            <person name="Ezra D."/>
            <person name="Gonzalez J."/>
            <person name="Henrissat B."/>
            <person name="Kuo A."/>
            <person name="Liang C."/>
            <person name="Lipzen A."/>
            <person name="Lutzoni F."/>
            <person name="Magnuson J."/>
            <person name="Mondo S."/>
            <person name="Nolan M."/>
            <person name="Ohm R."/>
            <person name="Pangilinan J."/>
            <person name="Park H.-J."/>
            <person name="Ramirez L."/>
            <person name="Alfaro M."/>
            <person name="Sun H."/>
            <person name="Tritt A."/>
            <person name="Yoshinaga Y."/>
            <person name="Zwiers L.-H."/>
            <person name="Turgeon B."/>
            <person name="Goodwin S."/>
            <person name="Spatafora J."/>
            <person name="Crous P."/>
            <person name="Grigoriev I."/>
        </authorList>
    </citation>
    <scope>NUCLEOTIDE SEQUENCE</scope>
    <source>
        <strain evidence="2">CBS 675.92</strain>
    </source>
</reference>
<name>A0A6A5TCH3_9PLEO</name>
<dbReference type="InterPro" id="IPR052895">
    <property type="entry name" value="HetReg/Transcr_Mod"/>
</dbReference>
<dbReference type="OrthoDB" id="2157530at2759"/>
<evidence type="ECO:0000313" key="2">
    <source>
        <dbReference type="EMBL" id="KAF1950483.1"/>
    </source>
</evidence>
<evidence type="ECO:0000313" key="3">
    <source>
        <dbReference type="Proteomes" id="UP000800035"/>
    </source>
</evidence>
<dbReference type="PANTHER" id="PTHR24148">
    <property type="entry name" value="ANKYRIN REPEAT DOMAIN-CONTAINING PROTEIN 39 HOMOLOG-RELATED"/>
    <property type="match status" value="1"/>
</dbReference>
<dbReference type="Pfam" id="PF06985">
    <property type="entry name" value="HET"/>
    <property type="match status" value="1"/>
</dbReference>
<protein>
    <submittedName>
        <fullName evidence="2">HET-domain-containing protein</fullName>
    </submittedName>
</protein>
<proteinExistence type="predicted"/>
<sequence>MEAQRSDYSYTALDTTKREIRLLYLHPSCAKANTDSDSPSKDVANEESAPDEIYCTFSLASLDDYAKPELEHSSLTELKSEPFEALSYTWGDAKDTTLINLEGNRFPVTKNLHCALVNLRLPDKVRILWVDALCINQGNTNERSSQVAMMHLVYGKAWRVVVFLGESWEGCDMAMELITSLAADPTLHLDPAQERHVVVNGLDFFSEQMGYHLHFLLALPWWSRLWTVQEYAVADIVLFQCGQHLLDGAVFREHDRTRSSHLHCCRIPPHINKCIPLQLPFHDALDRAANLIMMGEDMTSLDLVKLISLTRNHECSDPRDKVYGMLGLASRAMVKHNCIQANYSQSVESVYTNLVTASIRDESSLDILSCVLSGHRNLTDLPTFVPDWSSTIPRYSANCLAYRRSILHSHFVYSASRNTFAELRITSSGLGESRGVFVDKVSTVIHIEEEPWASIFPQLQEVARIETRESPYASNLTAFWMTICGGTIRERSIPRPAEERDFSLYEKFEAWTRATNFLRLDDREVIDFIVQVQTNSAERSFIVTERGYIGMAPTRSAVGDSVVLLPGGKAAYILHPTSDFETSGHYEFLGDAYVHGIMKGEAWDETKLEPIVIV</sequence>
<accession>A0A6A5TCH3</accession>
<dbReference type="EMBL" id="ML977025">
    <property type="protein sequence ID" value="KAF1950483.1"/>
    <property type="molecule type" value="Genomic_DNA"/>
</dbReference>
<organism evidence="2 3">
    <name type="scientific">Byssothecium circinans</name>
    <dbReference type="NCBI Taxonomy" id="147558"/>
    <lineage>
        <taxon>Eukaryota</taxon>
        <taxon>Fungi</taxon>
        <taxon>Dikarya</taxon>
        <taxon>Ascomycota</taxon>
        <taxon>Pezizomycotina</taxon>
        <taxon>Dothideomycetes</taxon>
        <taxon>Pleosporomycetidae</taxon>
        <taxon>Pleosporales</taxon>
        <taxon>Massarineae</taxon>
        <taxon>Massarinaceae</taxon>
        <taxon>Byssothecium</taxon>
    </lineage>
</organism>
<dbReference type="PANTHER" id="PTHR24148:SF73">
    <property type="entry name" value="HET DOMAIN PROTEIN (AFU_ORTHOLOGUE AFUA_8G01020)"/>
    <property type="match status" value="1"/>
</dbReference>
<evidence type="ECO:0000259" key="1">
    <source>
        <dbReference type="Pfam" id="PF06985"/>
    </source>
</evidence>
<feature type="domain" description="Heterokaryon incompatibility" evidence="1">
    <location>
        <begin position="83"/>
        <end position="230"/>
    </location>
</feature>
<dbReference type="AlphaFoldDB" id="A0A6A5TCH3"/>